<protein>
    <recommendedName>
        <fullName evidence="6">Pectate lyase C</fullName>
    </recommendedName>
</protein>
<organism evidence="4 5">
    <name type="scientific">Diatrype stigma</name>
    <dbReference type="NCBI Taxonomy" id="117547"/>
    <lineage>
        <taxon>Eukaryota</taxon>
        <taxon>Fungi</taxon>
        <taxon>Dikarya</taxon>
        <taxon>Ascomycota</taxon>
        <taxon>Pezizomycotina</taxon>
        <taxon>Sordariomycetes</taxon>
        <taxon>Xylariomycetidae</taxon>
        <taxon>Xylariales</taxon>
        <taxon>Diatrypaceae</taxon>
        <taxon>Diatrype</taxon>
    </lineage>
</organism>
<evidence type="ECO:0000256" key="2">
    <source>
        <dbReference type="ARBA" id="ARBA00023180"/>
    </source>
</evidence>
<dbReference type="EMBL" id="JAKJXP020000011">
    <property type="protein sequence ID" value="KAK7755741.1"/>
    <property type="molecule type" value="Genomic_DNA"/>
</dbReference>
<dbReference type="Gene3D" id="2.160.20.10">
    <property type="entry name" value="Single-stranded right-handed beta-helix, Pectin lyase-like"/>
    <property type="match status" value="1"/>
</dbReference>
<proteinExistence type="predicted"/>
<evidence type="ECO:0000256" key="1">
    <source>
        <dbReference type="ARBA" id="ARBA00022723"/>
    </source>
</evidence>
<evidence type="ECO:0000313" key="4">
    <source>
        <dbReference type="EMBL" id="KAK7755741.1"/>
    </source>
</evidence>
<dbReference type="PANTHER" id="PTHR42970:SF1">
    <property type="entry name" value="PECTATE LYASE C-RELATED"/>
    <property type="match status" value="1"/>
</dbReference>
<gene>
    <name evidence="4" type="ORF">SLS62_002354</name>
</gene>
<dbReference type="InterPro" id="IPR011050">
    <property type="entry name" value="Pectin_lyase_fold/virulence"/>
</dbReference>
<dbReference type="InterPro" id="IPR052063">
    <property type="entry name" value="Polysaccharide_Lyase_1"/>
</dbReference>
<dbReference type="Proteomes" id="UP001320420">
    <property type="component" value="Unassembled WGS sequence"/>
</dbReference>
<dbReference type="AlphaFoldDB" id="A0AAN9UXL2"/>
<accession>A0AAN9UXL2</accession>
<keyword evidence="1" id="KW-0479">Metal-binding</keyword>
<evidence type="ECO:0008006" key="6">
    <source>
        <dbReference type="Google" id="ProtNLM"/>
    </source>
</evidence>
<keyword evidence="2" id="KW-0325">Glycoprotein</keyword>
<sequence>MSLFRFLASAALLACIPTGANALLAFPGAEGFGREAEGGRTGAVYHVTNLDDSGEGSFRDAVSTANRIVVFDVGGTINVTDRVVVSKNIYIAGQSAPGDGVTIYGNGLSWSNADNGIVRYMRFRMGKGGDSGKDGITIAEGENIIFDHVSVTWGRDETFSINGEVHNVTIQDSIIGQGLETHSCGGLMQSDYGLSLFRNLYIDNKTRNPKVKGMNDFQNNVIYNWGGGGGYIAGDSDGQSNANIINNYFISGPSTSVTAFTRGNANFHGCAPDDINPFYLDVSENYYDSDRDGTLNGSPLCVDTSCYSDMDIVTTAFAYPGPENLLTAPEAAEHVLANVGATYPKRDAVDARLVSEVQTYGQDGQLISDETASPMNGPGFIAGGTAPTDSDGDGIPDEWESANGLDPNDAGDAMAIASSGYANIEVYLNSLV</sequence>
<dbReference type="GO" id="GO:0046872">
    <property type="term" value="F:metal ion binding"/>
    <property type="evidence" value="ECO:0007669"/>
    <property type="project" value="UniProtKB-KW"/>
</dbReference>
<feature type="chain" id="PRO_5042895822" description="Pectate lyase C" evidence="3">
    <location>
        <begin position="23"/>
        <end position="432"/>
    </location>
</feature>
<evidence type="ECO:0000256" key="3">
    <source>
        <dbReference type="SAM" id="SignalP"/>
    </source>
</evidence>
<keyword evidence="5" id="KW-1185">Reference proteome</keyword>
<comment type="caution">
    <text evidence="4">The sequence shown here is derived from an EMBL/GenBank/DDBJ whole genome shotgun (WGS) entry which is preliminary data.</text>
</comment>
<dbReference type="PANTHER" id="PTHR42970">
    <property type="entry name" value="PECTATE LYASE C-RELATED"/>
    <property type="match status" value="1"/>
</dbReference>
<dbReference type="SUPFAM" id="SSF51126">
    <property type="entry name" value="Pectin lyase-like"/>
    <property type="match status" value="1"/>
</dbReference>
<dbReference type="InterPro" id="IPR012334">
    <property type="entry name" value="Pectin_lyas_fold"/>
</dbReference>
<name>A0AAN9UXL2_9PEZI</name>
<evidence type="ECO:0000313" key="5">
    <source>
        <dbReference type="Proteomes" id="UP001320420"/>
    </source>
</evidence>
<keyword evidence="3" id="KW-0732">Signal</keyword>
<reference evidence="4 5" key="1">
    <citation type="submission" date="2024-02" db="EMBL/GenBank/DDBJ databases">
        <title>De novo assembly and annotation of 12 fungi associated with fruit tree decline syndrome in Ontario, Canada.</title>
        <authorList>
            <person name="Sulman M."/>
            <person name="Ellouze W."/>
            <person name="Ilyukhin E."/>
        </authorList>
    </citation>
    <scope>NUCLEOTIDE SEQUENCE [LARGE SCALE GENOMIC DNA]</scope>
    <source>
        <strain evidence="4 5">M11/M66-122</strain>
    </source>
</reference>
<feature type="signal peptide" evidence="3">
    <location>
        <begin position="1"/>
        <end position="22"/>
    </location>
</feature>